<comment type="similarity">
    <text evidence="2">Belongs to the UPF0126 family.</text>
</comment>
<evidence type="ECO:0000256" key="6">
    <source>
        <dbReference type="ARBA" id="ARBA00023136"/>
    </source>
</evidence>
<dbReference type="EMBL" id="CP000252">
    <property type="protein sequence ID" value="ABC77753.1"/>
    <property type="molecule type" value="Genomic_DNA"/>
</dbReference>
<dbReference type="HOGENOM" id="CLU_064906_1_0_7"/>
<evidence type="ECO:0000259" key="8">
    <source>
        <dbReference type="Pfam" id="PF03458"/>
    </source>
</evidence>
<keyword evidence="5 7" id="KW-1133">Transmembrane helix</keyword>
<reference evidence="9 10" key="1">
    <citation type="journal article" date="2007" name="Proc. Natl. Acad. Sci. U.S.A.">
        <title>The genome of Syntrophus aciditrophicus: life at the thermodynamic limit of microbial growth.</title>
        <authorList>
            <person name="McInerney M.J."/>
            <person name="Rohlin L."/>
            <person name="Mouttaki H."/>
            <person name="Kim U."/>
            <person name="Krupp R.S."/>
            <person name="Rios-Hernandez L."/>
            <person name="Sieber J."/>
            <person name="Struchtemeyer C.G."/>
            <person name="Bhattacharyya A."/>
            <person name="Campbell J.W."/>
            <person name="Gunsalus R.P."/>
        </authorList>
    </citation>
    <scope>NUCLEOTIDE SEQUENCE [LARGE SCALE GENOMIC DNA]</scope>
    <source>
        <strain evidence="9 10">SB</strain>
    </source>
</reference>
<dbReference type="eggNOG" id="COG2860">
    <property type="taxonomic scope" value="Bacteria"/>
</dbReference>
<dbReference type="Pfam" id="PF03458">
    <property type="entry name" value="Gly_transporter"/>
    <property type="match status" value="2"/>
</dbReference>
<dbReference type="STRING" id="56780.SYN_03005"/>
<dbReference type="InParanoid" id="Q2LUJ0"/>
<sequence>MNNLRAPYLNCLTNNGTNNKGDRAVILGWKRGNALTYLLDILGTLVFAVSGAFRAVKYELDLLGVLVLAVATGVGGGILRDLLIGFVPPSAFRDETYLLVCFLGGLLVFLAAPKIARRWDLVMAADALGLGVFSAIGAAKAAEFHLGPVGIVMMAVLTATGGGVVRDILVREIPAVIRVDFYATAALCGGLSFLAAGLAGMNEFFQLLISIIVATGLRLIAMIYRINLPRVRSLPESPTELTHRHKAEKKKPRAF</sequence>
<comment type="subcellular location">
    <subcellularLocation>
        <location evidence="1">Cell membrane</location>
        <topology evidence="1">Multi-pass membrane protein</topology>
    </subcellularLocation>
</comment>
<proteinExistence type="inferred from homology"/>
<keyword evidence="3" id="KW-1003">Cell membrane</keyword>
<evidence type="ECO:0000256" key="4">
    <source>
        <dbReference type="ARBA" id="ARBA00022692"/>
    </source>
</evidence>
<keyword evidence="10" id="KW-1185">Reference proteome</keyword>
<evidence type="ECO:0000313" key="9">
    <source>
        <dbReference type="EMBL" id="ABC77753.1"/>
    </source>
</evidence>
<feature type="transmembrane region" description="Helical" evidence="7">
    <location>
        <begin position="60"/>
        <end position="84"/>
    </location>
</feature>
<feature type="domain" description="Glycine transporter" evidence="8">
    <location>
        <begin position="124"/>
        <end position="195"/>
    </location>
</feature>
<feature type="transmembrane region" description="Helical" evidence="7">
    <location>
        <begin position="34"/>
        <end position="53"/>
    </location>
</feature>
<protein>
    <submittedName>
        <fullName evidence="9">Hypothetical membrane protein</fullName>
    </submittedName>
</protein>
<keyword evidence="6 7" id="KW-0472">Membrane</keyword>
<dbReference type="Proteomes" id="UP000001933">
    <property type="component" value="Chromosome"/>
</dbReference>
<gene>
    <name evidence="9" type="ORF">SYN_03005</name>
</gene>
<evidence type="ECO:0000256" key="1">
    <source>
        <dbReference type="ARBA" id="ARBA00004651"/>
    </source>
</evidence>
<keyword evidence="4 7" id="KW-0812">Transmembrane</keyword>
<dbReference type="AlphaFoldDB" id="Q2LUJ0"/>
<dbReference type="PANTHER" id="PTHR30506">
    <property type="entry name" value="INNER MEMBRANE PROTEIN"/>
    <property type="match status" value="1"/>
</dbReference>
<evidence type="ECO:0000313" key="10">
    <source>
        <dbReference type="Proteomes" id="UP000001933"/>
    </source>
</evidence>
<dbReference type="InterPro" id="IPR005115">
    <property type="entry name" value="Gly_transporter"/>
</dbReference>
<organism evidence="9 10">
    <name type="scientific">Syntrophus aciditrophicus (strain SB)</name>
    <dbReference type="NCBI Taxonomy" id="56780"/>
    <lineage>
        <taxon>Bacteria</taxon>
        <taxon>Pseudomonadati</taxon>
        <taxon>Thermodesulfobacteriota</taxon>
        <taxon>Syntrophia</taxon>
        <taxon>Syntrophales</taxon>
        <taxon>Syntrophaceae</taxon>
        <taxon>Syntrophus</taxon>
    </lineage>
</organism>
<evidence type="ECO:0000256" key="3">
    <source>
        <dbReference type="ARBA" id="ARBA00022475"/>
    </source>
</evidence>
<evidence type="ECO:0000256" key="7">
    <source>
        <dbReference type="SAM" id="Phobius"/>
    </source>
</evidence>
<dbReference type="KEGG" id="sat:SYN_03005"/>
<evidence type="ECO:0000256" key="2">
    <source>
        <dbReference type="ARBA" id="ARBA00008193"/>
    </source>
</evidence>
<feature type="transmembrane region" description="Helical" evidence="7">
    <location>
        <begin position="145"/>
        <end position="169"/>
    </location>
</feature>
<dbReference type="PANTHER" id="PTHR30506:SF3">
    <property type="entry name" value="UPF0126 INNER MEMBRANE PROTEIN YADS-RELATED"/>
    <property type="match status" value="1"/>
</dbReference>
<feature type="transmembrane region" description="Helical" evidence="7">
    <location>
        <begin position="119"/>
        <end position="139"/>
    </location>
</feature>
<evidence type="ECO:0000256" key="5">
    <source>
        <dbReference type="ARBA" id="ARBA00022989"/>
    </source>
</evidence>
<name>Q2LUJ0_SYNAS</name>
<dbReference type="FunCoup" id="Q2LUJ0">
    <property type="interactions" value="165"/>
</dbReference>
<feature type="transmembrane region" description="Helical" evidence="7">
    <location>
        <begin position="181"/>
        <end position="198"/>
    </location>
</feature>
<feature type="transmembrane region" description="Helical" evidence="7">
    <location>
        <begin position="96"/>
        <end position="112"/>
    </location>
</feature>
<dbReference type="GO" id="GO:0005886">
    <property type="term" value="C:plasma membrane"/>
    <property type="evidence" value="ECO:0007669"/>
    <property type="project" value="UniProtKB-SubCell"/>
</dbReference>
<accession>Q2LUJ0</accession>
<feature type="domain" description="Glycine transporter" evidence="8">
    <location>
        <begin position="38"/>
        <end position="111"/>
    </location>
</feature>
<feature type="transmembrane region" description="Helical" evidence="7">
    <location>
        <begin position="204"/>
        <end position="224"/>
    </location>
</feature>